<dbReference type="PANTHER" id="PTHR38730:SF1">
    <property type="entry name" value="SLL7028 PROTEIN"/>
    <property type="match status" value="1"/>
</dbReference>
<protein>
    <recommendedName>
        <fullName evidence="5">Peptidase</fullName>
    </recommendedName>
</protein>
<accession>A0ABR8PQ01</accession>
<evidence type="ECO:0000259" key="2">
    <source>
        <dbReference type="Pfam" id="PF13203"/>
    </source>
</evidence>
<evidence type="ECO:0000313" key="3">
    <source>
        <dbReference type="EMBL" id="MBD7910245.1"/>
    </source>
</evidence>
<dbReference type="Pfam" id="PF09967">
    <property type="entry name" value="DUF2201"/>
    <property type="match status" value="1"/>
</dbReference>
<evidence type="ECO:0000313" key="4">
    <source>
        <dbReference type="Proteomes" id="UP000627781"/>
    </source>
</evidence>
<dbReference type="PANTHER" id="PTHR38730">
    <property type="entry name" value="SLL7028 PROTEIN"/>
    <property type="match status" value="1"/>
</dbReference>
<sequence>MFEEKRQRLLKKAMDMKFTEDLKSDFTKEFFDFVGSVIIDMLDGEDDFFGTFMLRIERSIRLDISWPISTLPRVSGFIMYFNPILFLQLTKKEMVALFKHEIYHIMYSHYERVNSLKNSYSSEAISIAIDISVNQFIKNLPANAKKIEGVNREYNIDLKGDRSIEEYAKAIQGSINKRVTNRDKNVKSDTIVREIDITKAHKLWENSELAKKTVEENAKKIAIGINGENAPEDLKKIIKSFHEKEELSWEQILRRLIPSVKSDYRKTITRRDRRQPDRMDLRGKLPNSVPEIIIAIDISASMTDEDIRKIMIEVLAITANRRGRIKVIECDDEIRSVYSLKSVKDIRKRTANNGSTKFSPVFEYIKEEGLKDSIVIYFTDGVGEEILSIRPIVKKIIWVIIGEEKLSLKNHYGIVKRIKSSRKVGEGKSTALDMVREVIHDWAR</sequence>
<dbReference type="SUPFAM" id="SSF53300">
    <property type="entry name" value="vWA-like"/>
    <property type="match status" value="1"/>
</dbReference>
<keyword evidence="4" id="KW-1185">Reference proteome</keyword>
<feature type="domain" description="VWA-like" evidence="1">
    <location>
        <begin position="292"/>
        <end position="405"/>
    </location>
</feature>
<dbReference type="RefSeq" id="WP_191767651.1">
    <property type="nucleotide sequence ID" value="NZ_JACSRA010000003.1"/>
</dbReference>
<organism evidence="3 4">
    <name type="scientific">Clostridium cibarium</name>
    <dbReference type="NCBI Taxonomy" id="2762247"/>
    <lineage>
        <taxon>Bacteria</taxon>
        <taxon>Bacillati</taxon>
        <taxon>Bacillota</taxon>
        <taxon>Clostridia</taxon>
        <taxon>Eubacteriales</taxon>
        <taxon>Clostridiaceae</taxon>
        <taxon>Clostridium</taxon>
    </lineage>
</organism>
<evidence type="ECO:0008006" key="5">
    <source>
        <dbReference type="Google" id="ProtNLM"/>
    </source>
</evidence>
<dbReference type="InterPro" id="IPR036465">
    <property type="entry name" value="vWFA_dom_sf"/>
</dbReference>
<dbReference type="Pfam" id="PF13203">
    <property type="entry name" value="DUF2201_N"/>
    <property type="match status" value="1"/>
</dbReference>
<evidence type="ECO:0000259" key="1">
    <source>
        <dbReference type="Pfam" id="PF09967"/>
    </source>
</evidence>
<name>A0ABR8PQ01_9CLOT</name>
<dbReference type="Proteomes" id="UP000627781">
    <property type="component" value="Unassembled WGS sequence"/>
</dbReference>
<feature type="domain" description="Putative metallopeptidase" evidence="2">
    <location>
        <begin position="74"/>
        <end position="263"/>
    </location>
</feature>
<comment type="caution">
    <text evidence="3">The sequence shown here is derived from an EMBL/GenBank/DDBJ whole genome shotgun (WGS) entry which is preliminary data.</text>
</comment>
<dbReference type="InterPro" id="IPR025154">
    <property type="entry name" value="Put_metallopeptidase_dom"/>
</dbReference>
<gene>
    <name evidence="3" type="ORF">H9661_02640</name>
</gene>
<proteinExistence type="predicted"/>
<reference evidence="3 4" key="1">
    <citation type="submission" date="2020-08" db="EMBL/GenBank/DDBJ databases">
        <title>A Genomic Blueprint of the Chicken Gut Microbiome.</title>
        <authorList>
            <person name="Gilroy R."/>
            <person name="Ravi A."/>
            <person name="Getino M."/>
            <person name="Pursley I."/>
            <person name="Horton D.L."/>
            <person name="Alikhan N.-F."/>
            <person name="Baker D."/>
            <person name="Gharbi K."/>
            <person name="Hall N."/>
            <person name="Watson M."/>
            <person name="Adriaenssens E.M."/>
            <person name="Foster-Nyarko E."/>
            <person name="Jarju S."/>
            <person name="Secka A."/>
            <person name="Antonio M."/>
            <person name="Oren A."/>
            <person name="Chaudhuri R."/>
            <person name="La Ragione R.M."/>
            <person name="Hildebrand F."/>
            <person name="Pallen M.J."/>
        </authorList>
    </citation>
    <scope>NUCLEOTIDE SEQUENCE [LARGE SCALE GENOMIC DNA]</scope>
    <source>
        <strain evidence="3 4">Sa3CVN1</strain>
    </source>
</reference>
<dbReference type="EMBL" id="JACSRA010000003">
    <property type="protein sequence ID" value="MBD7910245.1"/>
    <property type="molecule type" value="Genomic_DNA"/>
</dbReference>
<dbReference type="InterPro" id="IPR018698">
    <property type="entry name" value="VWA-like_dom"/>
</dbReference>